<dbReference type="EMBL" id="OU963901">
    <property type="protein sequence ID" value="CAH0407252.1"/>
    <property type="molecule type" value="Genomic_DNA"/>
</dbReference>
<keyword evidence="2" id="KW-1185">Reference proteome</keyword>
<organism evidence="1 2">
    <name type="scientific">Chilo suppressalis</name>
    <name type="common">Asiatic rice borer moth</name>
    <dbReference type="NCBI Taxonomy" id="168631"/>
    <lineage>
        <taxon>Eukaryota</taxon>
        <taxon>Metazoa</taxon>
        <taxon>Ecdysozoa</taxon>
        <taxon>Arthropoda</taxon>
        <taxon>Hexapoda</taxon>
        <taxon>Insecta</taxon>
        <taxon>Pterygota</taxon>
        <taxon>Neoptera</taxon>
        <taxon>Endopterygota</taxon>
        <taxon>Lepidoptera</taxon>
        <taxon>Glossata</taxon>
        <taxon>Ditrysia</taxon>
        <taxon>Pyraloidea</taxon>
        <taxon>Crambidae</taxon>
        <taxon>Crambinae</taxon>
        <taxon>Chilo</taxon>
    </lineage>
</organism>
<gene>
    <name evidence="1" type="ORF">CHILSU_LOCUS10650</name>
</gene>
<sequence>MKDFHIRKLLSRFCISPHKEKKNYKDYFREKILAYRYERNGHQPGFRKKYQRDCIGDCFLMSLRKTPQVWIYHRWPHIYPYYLEFRHTFKSFGTCCMLCAAVLFWTPCFICFELCHCIICCCCCSDC</sequence>
<reference evidence="1" key="1">
    <citation type="submission" date="2021-12" db="EMBL/GenBank/DDBJ databases">
        <authorList>
            <person name="King R."/>
        </authorList>
    </citation>
    <scope>NUCLEOTIDE SEQUENCE</scope>
</reference>
<name>A0ABN8BHE3_CHISP</name>
<accession>A0ABN8BHE3</accession>
<proteinExistence type="predicted"/>
<dbReference type="Proteomes" id="UP001153292">
    <property type="component" value="Chromosome 8"/>
</dbReference>
<evidence type="ECO:0000313" key="2">
    <source>
        <dbReference type="Proteomes" id="UP001153292"/>
    </source>
</evidence>
<evidence type="ECO:0000313" key="1">
    <source>
        <dbReference type="EMBL" id="CAH0407252.1"/>
    </source>
</evidence>
<protein>
    <submittedName>
        <fullName evidence="1">Uncharacterized protein</fullName>
    </submittedName>
</protein>